<dbReference type="Proteomes" id="UP000019849">
    <property type="component" value="Unassembled WGS sequence"/>
</dbReference>
<evidence type="ECO:0000313" key="3">
    <source>
        <dbReference type="Proteomes" id="UP000019849"/>
    </source>
</evidence>
<proteinExistence type="predicted"/>
<reference evidence="2 4" key="2">
    <citation type="submission" date="2019-03" db="EMBL/GenBank/DDBJ databases">
        <title>Genomic Encyclopedia of Type Strains, Phase IV (KMG-IV): sequencing the most valuable type-strain genomes for metagenomic binning, comparative biology and taxonomic classification.</title>
        <authorList>
            <person name="Goeker M."/>
        </authorList>
    </citation>
    <scope>NUCLEOTIDE SEQUENCE [LARGE SCALE GENOMIC DNA]</scope>
    <source>
        <strain evidence="2 4">DSM 11603</strain>
    </source>
</reference>
<reference evidence="1 3" key="1">
    <citation type="submission" date="2014-02" db="EMBL/GenBank/DDBJ databases">
        <title>Aquamicrobium defluvii Genome sequencing.</title>
        <authorList>
            <person name="Wang X."/>
        </authorList>
    </citation>
    <scope>NUCLEOTIDE SEQUENCE [LARGE SCALE GENOMIC DNA]</scope>
    <source>
        <strain evidence="1 3">W13Z1</strain>
    </source>
</reference>
<evidence type="ECO:0000313" key="2">
    <source>
        <dbReference type="EMBL" id="TDR33250.1"/>
    </source>
</evidence>
<evidence type="ECO:0000313" key="4">
    <source>
        <dbReference type="Proteomes" id="UP000294958"/>
    </source>
</evidence>
<gene>
    <name evidence="1" type="ORF">BG36_13630</name>
    <name evidence="2" type="ORF">DES43_12446</name>
</gene>
<accession>A0A011SUL4</accession>
<dbReference type="EMBL" id="SNZF01000024">
    <property type="protein sequence ID" value="TDR33250.1"/>
    <property type="molecule type" value="Genomic_DNA"/>
</dbReference>
<evidence type="ECO:0000313" key="1">
    <source>
        <dbReference type="EMBL" id="EXL02889.1"/>
    </source>
</evidence>
<dbReference type="HOGENOM" id="CLU_2393458_0_0_5"/>
<protein>
    <submittedName>
        <fullName evidence="1">Uncharacterized protein</fullName>
    </submittedName>
</protein>
<keyword evidence="4" id="KW-1185">Reference proteome</keyword>
<sequence length="93" mass="10065">MFLDGAAEFLRDVAVEARARADIERGEGIDSPVFQCDARKVRQLAVQTRHDAPDDDGVGVHGPCQHLGGDWLAVLGHVQEDVKNAGRSAVPFM</sequence>
<dbReference type="AlphaFoldDB" id="A0A011SUL4"/>
<organism evidence="1 3">
    <name type="scientific">Aquamicrobium defluvii</name>
    <dbReference type="NCBI Taxonomy" id="69279"/>
    <lineage>
        <taxon>Bacteria</taxon>
        <taxon>Pseudomonadati</taxon>
        <taxon>Pseudomonadota</taxon>
        <taxon>Alphaproteobacteria</taxon>
        <taxon>Hyphomicrobiales</taxon>
        <taxon>Phyllobacteriaceae</taxon>
        <taxon>Aquamicrobium</taxon>
    </lineage>
</organism>
<name>A0A011SUL4_9HYPH</name>
<comment type="caution">
    <text evidence="1">The sequence shown here is derived from an EMBL/GenBank/DDBJ whole genome shotgun (WGS) entry which is preliminary data.</text>
</comment>
<dbReference type="EMBL" id="JENY01000028">
    <property type="protein sequence ID" value="EXL02889.1"/>
    <property type="molecule type" value="Genomic_DNA"/>
</dbReference>
<dbReference type="Proteomes" id="UP000294958">
    <property type="component" value="Unassembled WGS sequence"/>
</dbReference>